<feature type="transmembrane region" description="Helical" evidence="3">
    <location>
        <begin position="316"/>
        <end position="339"/>
    </location>
</feature>
<name>A0A6G1GQR6_9PEZI</name>
<evidence type="ECO:0000256" key="2">
    <source>
        <dbReference type="SAM" id="MobiDB-lite"/>
    </source>
</evidence>
<keyword evidence="1" id="KW-0175">Coiled coil</keyword>
<evidence type="ECO:0000313" key="6">
    <source>
        <dbReference type="Proteomes" id="UP000800041"/>
    </source>
</evidence>
<dbReference type="PANTHER" id="PTHR34502:SF5">
    <property type="entry name" value="DUF6594 DOMAIN-CONTAINING PROTEIN"/>
    <property type="match status" value="1"/>
</dbReference>
<feature type="coiled-coil region" evidence="1">
    <location>
        <begin position="142"/>
        <end position="201"/>
    </location>
</feature>
<proteinExistence type="predicted"/>
<keyword evidence="6" id="KW-1185">Reference proteome</keyword>
<protein>
    <recommendedName>
        <fullName evidence="4">DUF6594 domain-containing protein</fullName>
    </recommendedName>
</protein>
<keyword evidence="3" id="KW-0812">Transmembrane</keyword>
<dbReference type="EMBL" id="ML977176">
    <property type="protein sequence ID" value="KAF1983285.1"/>
    <property type="molecule type" value="Genomic_DNA"/>
</dbReference>
<evidence type="ECO:0000256" key="3">
    <source>
        <dbReference type="SAM" id="Phobius"/>
    </source>
</evidence>
<dbReference type="InterPro" id="IPR046529">
    <property type="entry name" value="DUF6594"/>
</dbReference>
<evidence type="ECO:0000259" key="4">
    <source>
        <dbReference type="Pfam" id="PF20237"/>
    </source>
</evidence>
<gene>
    <name evidence="5" type="ORF">K402DRAFT_466098</name>
</gene>
<organism evidence="5 6">
    <name type="scientific">Aulographum hederae CBS 113979</name>
    <dbReference type="NCBI Taxonomy" id="1176131"/>
    <lineage>
        <taxon>Eukaryota</taxon>
        <taxon>Fungi</taxon>
        <taxon>Dikarya</taxon>
        <taxon>Ascomycota</taxon>
        <taxon>Pezizomycotina</taxon>
        <taxon>Dothideomycetes</taxon>
        <taxon>Pleosporomycetidae</taxon>
        <taxon>Aulographales</taxon>
        <taxon>Aulographaceae</taxon>
    </lineage>
</organism>
<feature type="transmembrane region" description="Helical" evidence="3">
    <location>
        <begin position="371"/>
        <end position="390"/>
    </location>
</feature>
<feature type="compositionally biased region" description="Polar residues" evidence="2">
    <location>
        <begin position="30"/>
        <end position="41"/>
    </location>
</feature>
<dbReference type="AlphaFoldDB" id="A0A6G1GQR6"/>
<dbReference type="OrthoDB" id="3533814at2759"/>
<keyword evidence="3" id="KW-0472">Membrane</keyword>
<feature type="transmembrane region" description="Helical" evidence="3">
    <location>
        <begin position="345"/>
        <end position="364"/>
    </location>
</feature>
<sequence length="391" mass="44317">MRPPQHRSSTPSNTWQRPGNQSLPHETVNQEEFPSLESSGYSEKPKTPDPIAKSPRRARFSNSDLEAEAGQPKNNSSDPTYTEIRSIPFTPSASDTSWLNLPSKRPLDLEICPGDAELAAFIASDRDLAVFRRFDALSARNLIFLQRKLQLLETSLHELDDEEFHLRRKHGYNPNHPQDSIAELERALARIDDEKAGIMEQVTPAMKAYHEALTRQGEVYKFTKASVPKAAFFDQVMRDLPESIPITESEERMSQTCDPRGWWRRRDYALLKEEHLKPSLLRALHFGWLSKLFHDTRPVPASWDAFYFDGARVDTVLDVLTLSLAAIFLAGPVLTFHFIPQRIGWRLGLLLLWLAAFAIGLIKFNGASRSYLFASVAAYAGVLSLFLTNAR</sequence>
<feature type="region of interest" description="Disordered" evidence="2">
    <location>
        <begin position="1"/>
        <end position="88"/>
    </location>
</feature>
<accession>A0A6G1GQR6</accession>
<feature type="compositionally biased region" description="Polar residues" evidence="2">
    <location>
        <begin position="1"/>
        <end position="24"/>
    </location>
</feature>
<reference evidence="5" key="1">
    <citation type="journal article" date="2020" name="Stud. Mycol.">
        <title>101 Dothideomycetes genomes: a test case for predicting lifestyles and emergence of pathogens.</title>
        <authorList>
            <person name="Haridas S."/>
            <person name="Albert R."/>
            <person name="Binder M."/>
            <person name="Bloem J."/>
            <person name="Labutti K."/>
            <person name="Salamov A."/>
            <person name="Andreopoulos B."/>
            <person name="Baker S."/>
            <person name="Barry K."/>
            <person name="Bills G."/>
            <person name="Bluhm B."/>
            <person name="Cannon C."/>
            <person name="Castanera R."/>
            <person name="Culley D."/>
            <person name="Daum C."/>
            <person name="Ezra D."/>
            <person name="Gonzalez J."/>
            <person name="Henrissat B."/>
            <person name="Kuo A."/>
            <person name="Liang C."/>
            <person name="Lipzen A."/>
            <person name="Lutzoni F."/>
            <person name="Magnuson J."/>
            <person name="Mondo S."/>
            <person name="Nolan M."/>
            <person name="Ohm R."/>
            <person name="Pangilinan J."/>
            <person name="Park H.-J."/>
            <person name="Ramirez L."/>
            <person name="Alfaro M."/>
            <person name="Sun H."/>
            <person name="Tritt A."/>
            <person name="Yoshinaga Y."/>
            <person name="Zwiers L.-H."/>
            <person name="Turgeon B."/>
            <person name="Goodwin S."/>
            <person name="Spatafora J."/>
            <person name="Crous P."/>
            <person name="Grigoriev I."/>
        </authorList>
    </citation>
    <scope>NUCLEOTIDE SEQUENCE</scope>
    <source>
        <strain evidence="5">CBS 113979</strain>
    </source>
</reference>
<dbReference type="Proteomes" id="UP000800041">
    <property type="component" value="Unassembled WGS sequence"/>
</dbReference>
<dbReference type="PANTHER" id="PTHR34502">
    <property type="entry name" value="DUF6594 DOMAIN-CONTAINING PROTEIN-RELATED"/>
    <property type="match status" value="1"/>
</dbReference>
<keyword evidence="3" id="KW-1133">Transmembrane helix</keyword>
<evidence type="ECO:0000313" key="5">
    <source>
        <dbReference type="EMBL" id="KAF1983285.1"/>
    </source>
</evidence>
<evidence type="ECO:0000256" key="1">
    <source>
        <dbReference type="SAM" id="Coils"/>
    </source>
</evidence>
<dbReference type="Pfam" id="PF20237">
    <property type="entry name" value="DUF6594"/>
    <property type="match status" value="1"/>
</dbReference>
<feature type="domain" description="DUF6594" evidence="4">
    <location>
        <begin position="117"/>
        <end position="383"/>
    </location>
</feature>